<reference evidence="2 3" key="1">
    <citation type="journal article" date="2014" name="PLoS Genet.">
        <title>The Genome of Spironucleus salmonicida Highlights a Fish Pathogen Adapted to Fluctuating Environments.</title>
        <authorList>
            <person name="Xu F."/>
            <person name="Jerlstrom-Hultqvist J."/>
            <person name="Einarsson E."/>
            <person name="Astvaldsson A."/>
            <person name="Svard S.G."/>
            <person name="Andersson J.O."/>
        </authorList>
    </citation>
    <scope>NUCLEOTIDE SEQUENCE</scope>
    <source>
        <strain evidence="3">ATCC 50377</strain>
    </source>
</reference>
<proteinExistence type="predicted"/>
<evidence type="ECO:0000313" key="3">
    <source>
        <dbReference type="EMBL" id="KAH0575836.1"/>
    </source>
</evidence>
<dbReference type="EMBL" id="KI546123">
    <property type="protein sequence ID" value="EST44216.1"/>
    <property type="molecule type" value="Genomic_DNA"/>
</dbReference>
<organism evidence="2">
    <name type="scientific">Spironucleus salmonicida</name>
    <dbReference type="NCBI Taxonomy" id="348837"/>
    <lineage>
        <taxon>Eukaryota</taxon>
        <taxon>Metamonada</taxon>
        <taxon>Diplomonadida</taxon>
        <taxon>Hexamitidae</taxon>
        <taxon>Hexamitinae</taxon>
        <taxon>Spironucleus</taxon>
    </lineage>
</organism>
<evidence type="ECO:0000313" key="4">
    <source>
        <dbReference type="EMBL" id="KAH0575842.1"/>
    </source>
</evidence>
<sequence length="126" mass="14096">MSSVDAADEAYQAMLESRNSKLNLLIGMQSQFASFDFEQKISTHIISFPAMHQLRLAADDLLRKLSQATLIDPVTIIAHDILQLAQRFTSMEKDVLGTADQLGMRVALQRLDAGIRMVAEYLGERE</sequence>
<dbReference type="VEuPathDB" id="GiardiaDB:SS50377_21370"/>
<dbReference type="VEuPathDB" id="GiardiaDB:SS50377_21364"/>
<dbReference type="EMBL" id="AUWU02000002">
    <property type="protein sequence ID" value="KAH0575836.1"/>
    <property type="molecule type" value="Genomic_DNA"/>
</dbReference>
<reference evidence="3" key="2">
    <citation type="submission" date="2020-12" db="EMBL/GenBank/DDBJ databases">
        <title>New Spironucleus salmonicida genome in near-complete chromosomes.</title>
        <authorList>
            <person name="Xu F."/>
            <person name="Kurt Z."/>
            <person name="Jimenez-Gonzalez A."/>
            <person name="Astvaldsson A."/>
            <person name="Andersson J.O."/>
            <person name="Svard S.G."/>
        </authorList>
    </citation>
    <scope>NUCLEOTIDE SEQUENCE</scope>
    <source>
        <strain evidence="3">ATCC 50377</strain>
    </source>
</reference>
<protein>
    <submittedName>
        <fullName evidence="2">Uncharacterized protein</fullName>
    </submittedName>
</protein>
<evidence type="ECO:0000313" key="2">
    <source>
        <dbReference type="EMBL" id="EST44220.1"/>
    </source>
</evidence>
<accession>V6LI29</accession>
<evidence type="ECO:0000313" key="1">
    <source>
        <dbReference type="EMBL" id="EST44216.1"/>
    </source>
</evidence>
<evidence type="ECO:0000313" key="5">
    <source>
        <dbReference type="Proteomes" id="UP000018208"/>
    </source>
</evidence>
<dbReference type="Proteomes" id="UP000018208">
    <property type="component" value="Unassembled WGS sequence"/>
</dbReference>
<name>V6LI29_9EUKA</name>
<dbReference type="AlphaFoldDB" id="V6LI29"/>
<gene>
    <name evidence="1" type="ORF">SS50377_15939</name>
    <name evidence="2" type="ORF">SS50377_15943</name>
    <name evidence="3" type="ORF">SS50377_21364</name>
    <name evidence="4" type="ORF">SS50377_21370</name>
</gene>
<keyword evidence="5" id="KW-1185">Reference proteome</keyword>
<dbReference type="EMBL" id="AUWU02000002">
    <property type="protein sequence ID" value="KAH0575842.1"/>
    <property type="molecule type" value="Genomic_DNA"/>
</dbReference>
<dbReference type="EMBL" id="KI546123">
    <property type="protein sequence ID" value="EST44220.1"/>
    <property type="molecule type" value="Genomic_DNA"/>
</dbReference>